<sequence>MFRTMRRFKQAVSEEECKKILTEEKRGTFSVIGDDGYPYSLPINFYYDEKENRIYFHGAKQGHKVDAINNCDKVCFTIWNTGFKKEGCWEWNVTSVIVFGRASLIEDRKITEDKSRKLALKYYPTKEEVEKEIALAIDRVQLFAIDIEHMTGKLVNEK</sequence>
<keyword evidence="2" id="KW-1185">Reference proteome</keyword>
<protein>
    <submittedName>
        <fullName evidence="1">Pyridoxamine 5'-phosphate oxidase family protein</fullName>
    </submittedName>
</protein>
<dbReference type="Proteomes" id="UP000461768">
    <property type="component" value="Unassembled WGS sequence"/>
</dbReference>
<dbReference type="EMBL" id="WAGX01000005">
    <property type="protein sequence ID" value="KAB1437517.1"/>
    <property type="molecule type" value="Genomic_DNA"/>
</dbReference>
<accession>A0A7V7QIZ3</accession>
<dbReference type="Gene3D" id="2.30.110.10">
    <property type="entry name" value="Electron Transport, Fmn-binding Protein, Chain A"/>
    <property type="match status" value="1"/>
</dbReference>
<comment type="caution">
    <text evidence="1">The sequence shown here is derived from an EMBL/GenBank/DDBJ whole genome shotgun (WGS) entry which is preliminary data.</text>
</comment>
<dbReference type="AlphaFoldDB" id="A0A7V7QIZ3"/>
<dbReference type="SUPFAM" id="SSF50475">
    <property type="entry name" value="FMN-binding split barrel"/>
    <property type="match status" value="1"/>
</dbReference>
<reference evidence="1 2" key="1">
    <citation type="submission" date="2019-09" db="EMBL/GenBank/DDBJ databases">
        <authorList>
            <person name="Valk L.C."/>
        </authorList>
    </citation>
    <scope>NUCLEOTIDE SEQUENCE [LARGE SCALE GENOMIC DNA]</scope>
    <source>
        <strain evidence="1">GalUA</strain>
    </source>
</reference>
<dbReference type="InterPro" id="IPR012349">
    <property type="entry name" value="Split_barrel_FMN-bd"/>
</dbReference>
<reference evidence="1 2" key="2">
    <citation type="submission" date="2020-02" db="EMBL/GenBank/DDBJ databases">
        <title>Candidatus Galacturonibacter soehngenii shows hetero-acetogenic catabolism of galacturonic acid but lacks a canonical carbon monoxide dehydrogenase/acetyl-CoA synthase complex.</title>
        <authorList>
            <person name="Diender M."/>
            <person name="Stouten G.R."/>
            <person name="Petersen J.F."/>
            <person name="Nielsen P.H."/>
            <person name="Dueholm M.S."/>
            <person name="Pronk J.T."/>
            <person name="Van Loosdrecht M.C.M."/>
        </authorList>
    </citation>
    <scope>NUCLEOTIDE SEQUENCE [LARGE SCALE GENOMIC DNA]</scope>
    <source>
        <strain evidence="1">GalUA</strain>
    </source>
</reference>
<evidence type="ECO:0000313" key="1">
    <source>
        <dbReference type="EMBL" id="KAB1437517.1"/>
    </source>
</evidence>
<proteinExistence type="predicted"/>
<dbReference type="Pfam" id="PF12900">
    <property type="entry name" value="Pyridox_ox_2"/>
    <property type="match status" value="1"/>
</dbReference>
<evidence type="ECO:0000313" key="2">
    <source>
        <dbReference type="Proteomes" id="UP000461768"/>
    </source>
</evidence>
<dbReference type="InterPro" id="IPR024747">
    <property type="entry name" value="Pyridox_Oxase-rel"/>
</dbReference>
<name>A0A7V7QIZ3_9FIRM</name>
<dbReference type="PANTHER" id="PTHR34071:SF2">
    <property type="entry name" value="FLAVIN-NUCLEOTIDE-BINDING PROTEIN"/>
    <property type="match status" value="1"/>
</dbReference>
<dbReference type="RefSeq" id="WP_151143952.1">
    <property type="nucleotide sequence ID" value="NZ_WAGX01000005.1"/>
</dbReference>
<gene>
    <name evidence="1" type="ORF">F7O84_07870</name>
</gene>
<dbReference type="PANTHER" id="PTHR34071">
    <property type="entry name" value="5-NITROIMIDAZOLE ANTIBIOTICS RESISTANCE PROTEIN, NIMA-FAMILY-RELATED PROTEIN-RELATED"/>
    <property type="match status" value="1"/>
</dbReference>
<organism evidence="1 2">
    <name type="scientific">Candidatus Galacturonatibacter soehngenii</name>
    <dbReference type="NCBI Taxonomy" id="2307010"/>
    <lineage>
        <taxon>Bacteria</taxon>
        <taxon>Bacillati</taxon>
        <taxon>Bacillota</taxon>
        <taxon>Clostridia</taxon>
        <taxon>Lachnospirales</taxon>
        <taxon>Lachnospiraceae</taxon>
        <taxon>Candidatus Galacturonatibacter</taxon>
    </lineage>
</organism>
<dbReference type="OrthoDB" id="9794935at2"/>